<evidence type="ECO:0000256" key="2">
    <source>
        <dbReference type="SAM" id="MobiDB-lite"/>
    </source>
</evidence>
<proteinExistence type="predicted"/>
<evidence type="ECO:0000259" key="3">
    <source>
        <dbReference type="PROSITE" id="PS50157"/>
    </source>
</evidence>
<keyword evidence="1" id="KW-0479">Metal-binding</keyword>
<sequence length="1241" mass="138977">MSGCTNQNHHYGSPQVPPPVSTPILNYAHVVKYGIRTSRHYKSSGGCTQGILKPIKSSPNAAGGSGATPSSNTRQYSTCGTQMKSQPKAAVATLKVWASWQYPKPTLTMMIIQTKPNSILHRPSRRINRVALSAAHGRVDRRKHATAKHSPSYVPPITSPRADNAQLGFSAQKTNWRQARGRNTLTVGTWNVRTLLDRCSATERPERRTALIAMELRRYGIDVAALSETRLADQGKLREAGAGYTFYWIGYPTDGVREHGVCFAVADRINGLMIGEPHGISPRMLSMRLRLGRGKCATFVSVYGPTMCHTDDTKDQFYDQLSATIRSAPVSDRLLAGPYGIGSVNANGDRLLHLCATHELAITNTRFQLDASDITTWTHPRSGHHHLLDYVIVRQRDIREVRITRVMRGAECSTDHRLVRTKLFIHVRKSVYCRSFGQRQKLDIRRLENFETKAAFQRAVVARLHNAPVPTTPEGMWQQLKKQIMVAATETIGVERKKRPDWFDDNNVAISNLVREKNAAFATCTMDPGNGAKKTAFRNIRRQLAERVRGIKDNWWRKQGERMQGFADRRQHKEFYDSLKAIFGPSIQSTKALVDVDTGCSCSQPEDIMGIWRKHFGSLLNRPTTIDWATVNSLPQQDVKSSLALAPDLLELQRAIGQLRNGKAAGEDGLPGEILKNGGPALERALLQLVHSIWEHEVMPQDFKDALIVPLFKGKGSKQCTDSYRGISLLSCAGKVLARILLNRLNASVLEMNVPEEQCGFRSSRSTIDLVFAARQLQEKCRERNQPLYALFVDFTKAFDSVNREALWTVLGKFGCPGKFVNMVRLLHAGMKAKVQSCGSTSDDFDIVTGVKQGCVLAPALFSLYLTAMVTVAFQNSGEDGVEVEYRTDGRLLNIRRFGASTRLQTSRMRMLLFADDSALLAHSEEELQRLATAFASAASKFGLDINTGKTYSFFQPSPGGGAACVPPPEIRIAGDTVNGCGDFCYLGSNLSTDLSVDRELRARVAKASAAFGRLERRVWKNHSLKMATKLCVYRSMVLSILLYGSETWTLYQRNVSYLSRFHVQCLRRILGIRWSDMIPNTEVMRRADMDGMEAMLMLNQLRWLGHVRRMGDDRIPKQLLYGQVKSGKRNPGGQKRRYQDVVQVSLSRCNIDFRCWEDLALNRTAWRNTVRAGVRAFNEQLLRGRERKRAVRKGTIGAIGRGDVTIWRCDVCGRECAGRLGLVGHQRTHSTPSAKRRRVR</sequence>
<feature type="compositionally biased region" description="Polar residues" evidence="2">
    <location>
        <begin position="67"/>
        <end position="84"/>
    </location>
</feature>
<protein>
    <recommendedName>
        <fullName evidence="7">Reverse transcriptase domain-containing protein</fullName>
    </recommendedName>
</protein>
<dbReference type="Proteomes" id="UP000324629">
    <property type="component" value="Unassembled WGS sequence"/>
</dbReference>
<feature type="domain" description="Reverse transcriptase" evidence="4">
    <location>
        <begin position="692"/>
        <end position="991"/>
    </location>
</feature>
<dbReference type="EMBL" id="QNGE01004449">
    <property type="protein sequence ID" value="KAA3672887.1"/>
    <property type="molecule type" value="Genomic_DNA"/>
</dbReference>
<dbReference type="SUPFAM" id="SSF56672">
    <property type="entry name" value="DNA/RNA polymerases"/>
    <property type="match status" value="1"/>
</dbReference>
<dbReference type="Gene3D" id="3.60.10.10">
    <property type="entry name" value="Endonuclease/exonuclease/phosphatase"/>
    <property type="match status" value="1"/>
</dbReference>
<evidence type="ECO:0000256" key="1">
    <source>
        <dbReference type="PROSITE-ProRule" id="PRU00042"/>
    </source>
</evidence>
<dbReference type="GO" id="GO:0003824">
    <property type="term" value="F:catalytic activity"/>
    <property type="evidence" value="ECO:0007669"/>
    <property type="project" value="InterPro"/>
</dbReference>
<dbReference type="Pfam" id="PF03372">
    <property type="entry name" value="Exo_endo_phos"/>
    <property type="match status" value="1"/>
</dbReference>
<dbReference type="PROSITE" id="PS50878">
    <property type="entry name" value="RT_POL"/>
    <property type="match status" value="1"/>
</dbReference>
<keyword evidence="1" id="KW-0863">Zinc-finger</keyword>
<dbReference type="InterPro" id="IPR043502">
    <property type="entry name" value="DNA/RNA_pol_sf"/>
</dbReference>
<dbReference type="PROSITE" id="PS50157">
    <property type="entry name" value="ZINC_FINGER_C2H2_2"/>
    <property type="match status" value="1"/>
</dbReference>
<feature type="region of interest" description="Disordered" evidence="2">
    <location>
        <begin position="43"/>
        <end position="84"/>
    </location>
</feature>
<dbReference type="InterPro" id="IPR013087">
    <property type="entry name" value="Znf_C2H2_type"/>
</dbReference>
<keyword evidence="6" id="KW-1185">Reference proteome</keyword>
<reference evidence="5 6" key="1">
    <citation type="journal article" date="2019" name="Gigascience">
        <title>Whole-genome sequence of the oriental lung fluke Paragonimus westermani.</title>
        <authorList>
            <person name="Oey H."/>
            <person name="Zakrzewski M."/>
            <person name="Narain K."/>
            <person name="Devi K.R."/>
            <person name="Agatsuma T."/>
            <person name="Nawaratna S."/>
            <person name="Gobert G.N."/>
            <person name="Jones M.K."/>
            <person name="Ragan M.A."/>
            <person name="McManus D.P."/>
            <person name="Krause L."/>
        </authorList>
    </citation>
    <scope>NUCLEOTIDE SEQUENCE [LARGE SCALE GENOMIC DNA]</scope>
    <source>
        <strain evidence="5 6">IND2009</strain>
    </source>
</reference>
<dbReference type="CDD" id="cd01650">
    <property type="entry name" value="RT_nLTR_like"/>
    <property type="match status" value="1"/>
</dbReference>
<dbReference type="InterPro" id="IPR005135">
    <property type="entry name" value="Endo/exonuclease/phosphatase"/>
</dbReference>
<dbReference type="Pfam" id="PF00078">
    <property type="entry name" value="RVT_1"/>
    <property type="match status" value="1"/>
</dbReference>
<feature type="region of interest" description="Disordered" evidence="2">
    <location>
        <begin position="135"/>
        <end position="161"/>
    </location>
</feature>
<dbReference type="CDD" id="cd09076">
    <property type="entry name" value="L1-EN"/>
    <property type="match status" value="1"/>
</dbReference>
<gene>
    <name evidence="5" type="ORF">DEA37_0015226</name>
</gene>
<name>A0A5J4NBJ4_9TREM</name>
<dbReference type="AlphaFoldDB" id="A0A5J4NBJ4"/>
<organism evidence="5 6">
    <name type="scientific">Paragonimus westermani</name>
    <dbReference type="NCBI Taxonomy" id="34504"/>
    <lineage>
        <taxon>Eukaryota</taxon>
        <taxon>Metazoa</taxon>
        <taxon>Spiralia</taxon>
        <taxon>Lophotrochozoa</taxon>
        <taxon>Platyhelminthes</taxon>
        <taxon>Trematoda</taxon>
        <taxon>Digenea</taxon>
        <taxon>Plagiorchiida</taxon>
        <taxon>Troglotremata</taxon>
        <taxon>Troglotrematidae</taxon>
        <taxon>Paragonimus</taxon>
    </lineage>
</organism>
<dbReference type="PROSITE" id="PS00028">
    <property type="entry name" value="ZINC_FINGER_C2H2_1"/>
    <property type="match status" value="1"/>
</dbReference>
<evidence type="ECO:0000313" key="6">
    <source>
        <dbReference type="Proteomes" id="UP000324629"/>
    </source>
</evidence>
<accession>A0A5J4NBJ4</accession>
<dbReference type="SUPFAM" id="SSF56219">
    <property type="entry name" value="DNase I-like"/>
    <property type="match status" value="1"/>
</dbReference>
<keyword evidence="1" id="KW-0862">Zinc</keyword>
<dbReference type="PANTHER" id="PTHR47027:SF20">
    <property type="entry name" value="REVERSE TRANSCRIPTASE-LIKE PROTEIN WITH RNA-DIRECTED DNA POLYMERASE DOMAIN"/>
    <property type="match status" value="1"/>
</dbReference>
<dbReference type="GO" id="GO:0008270">
    <property type="term" value="F:zinc ion binding"/>
    <property type="evidence" value="ECO:0007669"/>
    <property type="project" value="UniProtKB-KW"/>
</dbReference>
<feature type="domain" description="C2H2-type" evidence="3">
    <location>
        <begin position="1208"/>
        <end position="1235"/>
    </location>
</feature>
<dbReference type="InterPro" id="IPR036691">
    <property type="entry name" value="Endo/exonu/phosph_ase_sf"/>
</dbReference>
<evidence type="ECO:0000259" key="4">
    <source>
        <dbReference type="PROSITE" id="PS50878"/>
    </source>
</evidence>
<evidence type="ECO:0000313" key="5">
    <source>
        <dbReference type="EMBL" id="KAA3672887.1"/>
    </source>
</evidence>
<dbReference type="InterPro" id="IPR000477">
    <property type="entry name" value="RT_dom"/>
</dbReference>
<comment type="caution">
    <text evidence="5">The sequence shown here is derived from an EMBL/GenBank/DDBJ whole genome shotgun (WGS) entry which is preliminary data.</text>
</comment>
<dbReference type="PANTHER" id="PTHR47027">
    <property type="entry name" value="REVERSE TRANSCRIPTASE DOMAIN-CONTAINING PROTEIN"/>
    <property type="match status" value="1"/>
</dbReference>
<evidence type="ECO:0008006" key="7">
    <source>
        <dbReference type="Google" id="ProtNLM"/>
    </source>
</evidence>